<evidence type="ECO:0000256" key="1">
    <source>
        <dbReference type="SAM" id="Phobius"/>
    </source>
</evidence>
<feature type="transmembrane region" description="Helical" evidence="1">
    <location>
        <begin position="218"/>
        <end position="241"/>
    </location>
</feature>
<sequence>MEAKRLSNIDGLRAIAALSVFFQHWFGDMLRHSDSAKPLYQPVLAIVENIDLGRFGVVLFFFISGFVVPFSIKGETPLVRFAVSRFFRLYPAMWMAIAALVILFWSQGNPAELSSVLANLTMVPVVFGKQWLSNIYWTLFVELLFYFLIAMLFWMRLVFNFRTIFFFSLFLVFSTVVPVLLRTHFGINVPVQYLGMHLSFLFCGLLVRLAVTEKIKNAFWAIAFLFCLQMVAIAAVADFSLSRGDGFVGLSVMPVLVAYLLAAAVFVLSVASRRPQSPTLSFVGQISYSIYLFHWIAAQIVYLVFPPTGNWLDFLSITISLAATIVVSWAVYTVVEKPMIDFAKYIMDRGFRLIRQRAP</sequence>
<dbReference type="GO" id="GO:0000271">
    <property type="term" value="P:polysaccharide biosynthetic process"/>
    <property type="evidence" value="ECO:0007669"/>
    <property type="project" value="TreeGrafter"/>
</dbReference>
<feature type="transmembrane region" description="Helical" evidence="1">
    <location>
        <begin position="282"/>
        <end position="305"/>
    </location>
</feature>
<dbReference type="InterPro" id="IPR002656">
    <property type="entry name" value="Acyl_transf_3_dom"/>
</dbReference>
<dbReference type="InterPro" id="IPR050879">
    <property type="entry name" value="Acyltransferase_3"/>
</dbReference>
<keyword evidence="1" id="KW-0812">Transmembrane</keyword>
<accession>A0A839ERM1</accession>
<feature type="transmembrane region" description="Helical" evidence="1">
    <location>
        <begin position="311"/>
        <end position="335"/>
    </location>
</feature>
<gene>
    <name evidence="3" type="ORF">FHW16_005203</name>
</gene>
<comment type="caution">
    <text evidence="3">The sequence shown here is derived from an EMBL/GenBank/DDBJ whole genome shotgun (WGS) entry which is preliminary data.</text>
</comment>
<feature type="transmembrane region" description="Helical" evidence="1">
    <location>
        <begin position="86"/>
        <end position="105"/>
    </location>
</feature>
<reference evidence="3 4" key="1">
    <citation type="submission" date="2020-07" db="EMBL/GenBank/DDBJ databases">
        <title>Genomic Encyclopedia of Type Strains, Phase IV (KMG-V): Genome sequencing to study the core and pangenomes of soil and plant-associated prokaryotes.</title>
        <authorList>
            <person name="Whitman W."/>
        </authorList>
    </citation>
    <scope>NUCLEOTIDE SEQUENCE [LARGE SCALE GENOMIC DNA]</scope>
    <source>
        <strain evidence="3 4">AN3</strain>
    </source>
</reference>
<keyword evidence="4" id="KW-1185">Reference proteome</keyword>
<keyword evidence="1" id="KW-0472">Membrane</keyword>
<dbReference type="Proteomes" id="UP000549052">
    <property type="component" value="Unassembled WGS sequence"/>
</dbReference>
<dbReference type="AlphaFoldDB" id="A0A839ERM1"/>
<evidence type="ECO:0000313" key="4">
    <source>
        <dbReference type="Proteomes" id="UP000549052"/>
    </source>
</evidence>
<dbReference type="PANTHER" id="PTHR23028">
    <property type="entry name" value="ACETYLTRANSFERASE"/>
    <property type="match status" value="1"/>
</dbReference>
<proteinExistence type="predicted"/>
<feature type="transmembrane region" description="Helical" evidence="1">
    <location>
        <begin position="193"/>
        <end position="211"/>
    </location>
</feature>
<dbReference type="PANTHER" id="PTHR23028:SF53">
    <property type="entry name" value="ACYL_TRANSF_3 DOMAIN-CONTAINING PROTEIN"/>
    <property type="match status" value="1"/>
</dbReference>
<organism evidence="3 4">
    <name type="scientific">Phyllobacterium myrsinacearum</name>
    <dbReference type="NCBI Taxonomy" id="28101"/>
    <lineage>
        <taxon>Bacteria</taxon>
        <taxon>Pseudomonadati</taxon>
        <taxon>Pseudomonadota</taxon>
        <taxon>Alphaproteobacteria</taxon>
        <taxon>Hyphomicrobiales</taxon>
        <taxon>Phyllobacteriaceae</taxon>
        <taxon>Phyllobacterium</taxon>
    </lineage>
</organism>
<dbReference type="GO" id="GO:0016020">
    <property type="term" value="C:membrane"/>
    <property type="evidence" value="ECO:0007669"/>
    <property type="project" value="TreeGrafter"/>
</dbReference>
<dbReference type="RefSeq" id="WP_182552034.1">
    <property type="nucleotide sequence ID" value="NZ_JACGXN010000014.1"/>
</dbReference>
<dbReference type="Pfam" id="PF01757">
    <property type="entry name" value="Acyl_transf_3"/>
    <property type="match status" value="1"/>
</dbReference>
<evidence type="ECO:0000259" key="2">
    <source>
        <dbReference type="Pfam" id="PF01757"/>
    </source>
</evidence>
<feature type="transmembrane region" description="Helical" evidence="1">
    <location>
        <begin position="161"/>
        <end position="181"/>
    </location>
</feature>
<feature type="transmembrane region" description="Helical" evidence="1">
    <location>
        <begin position="52"/>
        <end position="74"/>
    </location>
</feature>
<name>A0A839ERM1_9HYPH</name>
<dbReference type="GO" id="GO:0016747">
    <property type="term" value="F:acyltransferase activity, transferring groups other than amino-acyl groups"/>
    <property type="evidence" value="ECO:0007669"/>
    <property type="project" value="InterPro"/>
</dbReference>
<feature type="transmembrane region" description="Helical" evidence="1">
    <location>
        <begin position="247"/>
        <end position="270"/>
    </location>
</feature>
<dbReference type="EMBL" id="JACGXN010000014">
    <property type="protein sequence ID" value="MBA8881462.1"/>
    <property type="molecule type" value="Genomic_DNA"/>
</dbReference>
<protein>
    <submittedName>
        <fullName evidence="3">Peptidoglycan/LPS O-acetylase OafA/YrhL</fullName>
    </submittedName>
</protein>
<feature type="domain" description="Acyltransferase 3" evidence="2">
    <location>
        <begin position="8"/>
        <end position="332"/>
    </location>
</feature>
<evidence type="ECO:0000313" key="3">
    <source>
        <dbReference type="EMBL" id="MBA8881462.1"/>
    </source>
</evidence>
<feature type="transmembrane region" description="Helical" evidence="1">
    <location>
        <begin position="135"/>
        <end position="154"/>
    </location>
</feature>
<keyword evidence="1" id="KW-1133">Transmembrane helix</keyword>